<dbReference type="SUPFAM" id="SSF51905">
    <property type="entry name" value="FAD/NAD(P)-binding domain"/>
    <property type="match status" value="1"/>
</dbReference>
<dbReference type="InterPro" id="IPR036188">
    <property type="entry name" value="FAD/NAD-bd_sf"/>
</dbReference>
<dbReference type="PRINTS" id="PR00411">
    <property type="entry name" value="PNDRDTASEI"/>
</dbReference>
<gene>
    <name evidence="6" type="ORF">H0H81_010338</name>
</gene>
<sequence>MSNRQNVVVVGAGGAGTATARSLSSTLDPGKYNLILITARPYYLHLIGSIRAAVTAEDNFAEQVAIPLDKLFVNGNGKIIIGKVTGISENSKNGGYVKLANGMEVPYSILVLAPGSYWQGPLSVPNTKQEHDQWFRQWQSKFENAQDILLIGGGAVGIEFAGEIKDLNPSKRVTIVHGGQYLLNGAYPVRYRKDIERRLRLRGVELILGDVVPDRIEIGNVTTRNGKRLTPDLIVSCRGPRPNTAFIESSLGPEVLASNGFVTVLPTFQIPGHARIFAAGDVADLKEQKQLGKYPEHANIISANILAILSGQQPTQTYKGAKEIIIITIGKNGGASYFGILWGLVFGDWFSSKLKSRTLRIGHIRTELGHES</sequence>
<evidence type="ECO:0000256" key="4">
    <source>
        <dbReference type="ARBA" id="ARBA00023002"/>
    </source>
</evidence>
<dbReference type="GO" id="GO:0005737">
    <property type="term" value="C:cytoplasm"/>
    <property type="evidence" value="ECO:0007669"/>
    <property type="project" value="TreeGrafter"/>
</dbReference>
<dbReference type="Pfam" id="PF07992">
    <property type="entry name" value="Pyr_redox_2"/>
    <property type="match status" value="1"/>
</dbReference>
<dbReference type="Gene3D" id="3.50.50.100">
    <property type="match status" value="1"/>
</dbReference>
<dbReference type="OrthoDB" id="202203at2759"/>
<evidence type="ECO:0000256" key="3">
    <source>
        <dbReference type="ARBA" id="ARBA00022827"/>
    </source>
</evidence>
<comment type="caution">
    <text evidence="6">The sequence shown here is derived from an EMBL/GenBank/DDBJ whole genome shotgun (WGS) entry which is preliminary data.</text>
</comment>
<comment type="similarity">
    <text evidence="1">Belongs to the FAD-dependent oxidoreductase family.</text>
</comment>
<dbReference type="EMBL" id="JABCKI010006036">
    <property type="protein sequence ID" value="KAG5635713.1"/>
    <property type="molecule type" value="Genomic_DNA"/>
</dbReference>
<evidence type="ECO:0000256" key="2">
    <source>
        <dbReference type="ARBA" id="ARBA00022630"/>
    </source>
</evidence>
<keyword evidence="3" id="KW-0274">FAD</keyword>
<evidence type="ECO:0000259" key="5">
    <source>
        <dbReference type="Pfam" id="PF07992"/>
    </source>
</evidence>
<reference evidence="6" key="1">
    <citation type="submission" date="2021-02" db="EMBL/GenBank/DDBJ databases">
        <authorList>
            <person name="Nieuwenhuis M."/>
            <person name="Van De Peppel L.J.J."/>
        </authorList>
    </citation>
    <scope>NUCLEOTIDE SEQUENCE</scope>
    <source>
        <strain evidence="6">D49</strain>
    </source>
</reference>
<dbReference type="AlphaFoldDB" id="A0A9P7K3S7"/>
<dbReference type="GO" id="GO:0050660">
    <property type="term" value="F:flavin adenine dinucleotide binding"/>
    <property type="evidence" value="ECO:0007669"/>
    <property type="project" value="TreeGrafter"/>
</dbReference>
<dbReference type="PANTHER" id="PTHR43735:SF3">
    <property type="entry name" value="FERROPTOSIS SUPPRESSOR PROTEIN 1"/>
    <property type="match status" value="1"/>
</dbReference>
<protein>
    <recommendedName>
        <fullName evidence="5">FAD/NAD(P)-binding domain-containing protein</fullName>
    </recommendedName>
</protein>
<keyword evidence="7" id="KW-1185">Reference proteome</keyword>
<evidence type="ECO:0000313" key="6">
    <source>
        <dbReference type="EMBL" id="KAG5635713.1"/>
    </source>
</evidence>
<dbReference type="Proteomes" id="UP000717328">
    <property type="component" value="Unassembled WGS sequence"/>
</dbReference>
<feature type="domain" description="FAD/NAD(P)-binding" evidence="5">
    <location>
        <begin position="6"/>
        <end position="288"/>
    </location>
</feature>
<keyword evidence="2" id="KW-0285">Flavoprotein</keyword>
<dbReference type="InterPro" id="IPR023753">
    <property type="entry name" value="FAD/NAD-binding_dom"/>
</dbReference>
<organism evidence="6 7">
    <name type="scientific">Sphagnurus paluster</name>
    <dbReference type="NCBI Taxonomy" id="117069"/>
    <lineage>
        <taxon>Eukaryota</taxon>
        <taxon>Fungi</taxon>
        <taxon>Dikarya</taxon>
        <taxon>Basidiomycota</taxon>
        <taxon>Agaricomycotina</taxon>
        <taxon>Agaricomycetes</taxon>
        <taxon>Agaricomycetidae</taxon>
        <taxon>Agaricales</taxon>
        <taxon>Tricholomatineae</taxon>
        <taxon>Lyophyllaceae</taxon>
        <taxon>Sphagnurus</taxon>
    </lineage>
</organism>
<name>A0A9P7K3S7_9AGAR</name>
<proteinExistence type="inferred from homology"/>
<dbReference type="GO" id="GO:0004174">
    <property type="term" value="F:electron-transferring-flavoprotein dehydrogenase activity"/>
    <property type="evidence" value="ECO:0007669"/>
    <property type="project" value="TreeGrafter"/>
</dbReference>
<accession>A0A9P7K3S7</accession>
<evidence type="ECO:0000256" key="1">
    <source>
        <dbReference type="ARBA" id="ARBA00006442"/>
    </source>
</evidence>
<dbReference type="PRINTS" id="PR00368">
    <property type="entry name" value="FADPNR"/>
</dbReference>
<evidence type="ECO:0000313" key="7">
    <source>
        <dbReference type="Proteomes" id="UP000717328"/>
    </source>
</evidence>
<keyword evidence="4" id="KW-0560">Oxidoreductase</keyword>
<dbReference type="PANTHER" id="PTHR43735">
    <property type="entry name" value="APOPTOSIS-INDUCING FACTOR 1"/>
    <property type="match status" value="1"/>
</dbReference>
<reference evidence="6" key="2">
    <citation type="submission" date="2021-10" db="EMBL/GenBank/DDBJ databases">
        <title>Phylogenomics reveals ancestral predisposition of the termite-cultivated fungus Termitomyces towards a domesticated lifestyle.</title>
        <authorList>
            <person name="Auxier B."/>
            <person name="Grum-Grzhimaylo A."/>
            <person name="Cardenas M.E."/>
            <person name="Lodge J.D."/>
            <person name="Laessoe T."/>
            <person name="Pedersen O."/>
            <person name="Smith M.E."/>
            <person name="Kuyper T.W."/>
            <person name="Franco-Molano E.A."/>
            <person name="Baroni T.J."/>
            <person name="Aanen D.K."/>
        </authorList>
    </citation>
    <scope>NUCLEOTIDE SEQUENCE</scope>
    <source>
        <strain evidence="6">D49</strain>
    </source>
</reference>